<evidence type="ECO:0000256" key="5">
    <source>
        <dbReference type="ARBA" id="ARBA00023088"/>
    </source>
</evidence>
<evidence type="ECO:0000256" key="6">
    <source>
        <dbReference type="SAM" id="MobiDB-lite"/>
    </source>
</evidence>
<protein>
    <recommendedName>
        <fullName evidence="8">Gram-positive cocci surface proteins LPxTG domain-containing protein</fullName>
    </recommendedName>
</protein>
<dbReference type="GeneID" id="89632812"/>
<feature type="compositionally biased region" description="Low complexity" evidence="6">
    <location>
        <begin position="77"/>
        <end position="86"/>
    </location>
</feature>
<dbReference type="RefSeq" id="WP_109991406.1">
    <property type="nucleotide sequence ID" value="NZ_CP028160.1"/>
</dbReference>
<sequence>MKQHSVIKNFRSWKSGKKWLYASSVFVLAIGGAIEPLAMAYADTQVQESVSENSINSKNEQSLPAISENSNLDDSQKISQKSSASQEDTASKAGGIEKSGSEQSQSSSVQDVNTLLKDTKTVDPLQGIAITTNFSTYFYPNSNINIKFDITSGNVLKKGDQITLTIPDIINISSVKINGLGEYGTFAIDNLTRTLTVTFSKDLSGIPELEFIVNMLPSKLGDGAISGKINIDGIETPILTSDNAFTIHDYNYEDRSSWIIGGDSGTINDNEIFNNNYLGSHTYLPNQTSMIYYVNVDPSGNQSELTGRKIVFTPDKRTVSSGVSINPNNFWVSQGPYSSNPQYVSLNDSGWNYTVASDGTISVDVPDGKQYSGYTIVLKAEQPNINKQADVFVTSSASGNSNGGVVPQGNSITLWGNYQTTNTVGFIPTLNASDKTIKQGTSLNDINEWLLENVTATDIEDGAISDKVTIKDDGGFAQNLTNHKNGPVTVTYKVSDSDGNVVTATAVITIYSDITVHYQDSDGSKIKDDVILSGDIGDTYKVDNSAVNVGGFSYDYVSATPDILTGNYGEGGQPTDITLTYTKNEQHITGSDFSMYVGDPTPTVSDFKGSATDKTGADSEVTLDLNGADLKTPGVYTVVLKSADGQTKEVKLTVKANGQSITGSDFSMYVGDPTPTVSDFKGSATDKTGAASEVTVDLNGADLKTAGVYTVVLKSADGQTKEVKLTVKANGQSITGSDFSMYVGDPTPTVGDFKGSATDKTGAASEVTVDLNGADLKTAGVYTVVLKSADGQTKEVKLTVKANGQSITGSDFSMYVGGPTPTVSDFKGSATDKTGAASEVTVDLNGADLKTAGVYTVVLKSADGQTKEVKLTVKALVHTNSSSLNHKDPINNSLSSNISSSKQPLPQTGDASSVSVLATFVGVLIMSLVTLLGVSQWKKRD</sequence>
<evidence type="ECO:0000256" key="7">
    <source>
        <dbReference type="SAM" id="Phobius"/>
    </source>
</evidence>
<feature type="compositionally biased region" description="Polar residues" evidence="6">
    <location>
        <begin position="52"/>
        <end position="73"/>
    </location>
</feature>
<evidence type="ECO:0000313" key="9">
    <source>
        <dbReference type="EMBL" id="AWN65243.1"/>
    </source>
</evidence>
<dbReference type="SUPFAM" id="SSF49401">
    <property type="entry name" value="Bacterial adhesins"/>
    <property type="match status" value="1"/>
</dbReference>
<dbReference type="InterPro" id="IPR009459">
    <property type="entry name" value="MucBP_dom"/>
</dbReference>
<dbReference type="InterPro" id="IPR013783">
    <property type="entry name" value="Ig-like_fold"/>
</dbReference>
<keyword evidence="1" id="KW-0134">Cell wall</keyword>
<keyword evidence="2" id="KW-0964">Secreted</keyword>
<evidence type="ECO:0000256" key="3">
    <source>
        <dbReference type="ARBA" id="ARBA00022729"/>
    </source>
</evidence>
<dbReference type="PROSITE" id="PS50847">
    <property type="entry name" value="GRAM_POS_ANCHORING"/>
    <property type="match status" value="1"/>
</dbReference>
<feature type="compositionally biased region" description="Low complexity" evidence="6">
    <location>
        <begin position="101"/>
        <end position="110"/>
    </location>
</feature>
<evidence type="ECO:0000256" key="1">
    <source>
        <dbReference type="ARBA" id="ARBA00022512"/>
    </source>
</evidence>
<dbReference type="Proteomes" id="UP000245919">
    <property type="component" value="Chromosome"/>
</dbReference>
<reference evidence="9 10" key="1">
    <citation type="submission" date="2018-03" db="EMBL/GenBank/DDBJ databases">
        <title>Genome sequence of Lactococcus lactis strain 14B4 from almond drupe.</title>
        <authorList>
            <person name="Tran T.D."/>
            <person name="McGarvey J.A."/>
            <person name="Huynh S."/>
            <person name="Parker C.T."/>
        </authorList>
    </citation>
    <scope>NUCLEOTIDE SEQUENCE [LARGE SCALE GENOMIC DNA]</scope>
    <source>
        <strain evidence="9 10">14B4</strain>
    </source>
</reference>
<evidence type="ECO:0000256" key="2">
    <source>
        <dbReference type="ARBA" id="ARBA00022525"/>
    </source>
</evidence>
<name>A0A2Z3KLK5_LACLL</name>
<dbReference type="Gene3D" id="2.60.40.10">
    <property type="entry name" value="Immunoglobulins"/>
    <property type="match status" value="4"/>
</dbReference>
<proteinExistence type="predicted"/>
<dbReference type="InterPro" id="IPR008966">
    <property type="entry name" value="Adhesion_dom_sf"/>
</dbReference>
<keyword evidence="7" id="KW-0812">Transmembrane</keyword>
<keyword evidence="7" id="KW-1133">Transmembrane helix</keyword>
<evidence type="ECO:0000256" key="4">
    <source>
        <dbReference type="ARBA" id="ARBA00022737"/>
    </source>
</evidence>
<accession>A0A2Z3KLK5</accession>
<feature type="domain" description="Gram-positive cocci surface proteins LPxTG" evidence="8">
    <location>
        <begin position="905"/>
        <end position="941"/>
    </location>
</feature>
<feature type="region of interest" description="Disordered" evidence="6">
    <location>
        <begin position="882"/>
        <end position="908"/>
    </location>
</feature>
<dbReference type="NCBIfam" id="TIGR03715">
    <property type="entry name" value="KxYKxGKxW"/>
    <property type="match status" value="1"/>
</dbReference>
<gene>
    <name evidence="9" type="ORF">LL14B4_03280</name>
</gene>
<keyword evidence="4" id="KW-0677">Repeat</keyword>
<keyword evidence="3" id="KW-0732">Signal</keyword>
<feature type="compositionally biased region" description="Low complexity" evidence="6">
    <location>
        <begin position="890"/>
        <end position="901"/>
    </location>
</feature>
<dbReference type="InterPro" id="IPR022263">
    <property type="entry name" value="KxYKxGKxW"/>
</dbReference>
<evidence type="ECO:0000259" key="8">
    <source>
        <dbReference type="PROSITE" id="PS50847"/>
    </source>
</evidence>
<keyword evidence="7" id="KW-0472">Membrane</keyword>
<evidence type="ECO:0000313" key="10">
    <source>
        <dbReference type="Proteomes" id="UP000245919"/>
    </source>
</evidence>
<dbReference type="Pfam" id="PF06458">
    <property type="entry name" value="MucBP"/>
    <property type="match status" value="1"/>
</dbReference>
<feature type="transmembrane region" description="Helical" evidence="7">
    <location>
        <begin position="914"/>
        <end position="934"/>
    </location>
</feature>
<dbReference type="Gene3D" id="3.10.20.320">
    <property type="entry name" value="Putative peptidoglycan bound protein (lpxtg motif)"/>
    <property type="match status" value="1"/>
</dbReference>
<feature type="region of interest" description="Disordered" evidence="6">
    <location>
        <begin position="52"/>
        <end position="110"/>
    </location>
</feature>
<dbReference type="AlphaFoldDB" id="A0A2Z3KLK5"/>
<organism evidence="9 10">
    <name type="scientific">Lactococcus lactis subsp. lactis</name>
    <name type="common">Streptococcus lactis</name>
    <dbReference type="NCBI Taxonomy" id="1360"/>
    <lineage>
        <taxon>Bacteria</taxon>
        <taxon>Bacillati</taxon>
        <taxon>Bacillota</taxon>
        <taxon>Bacilli</taxon>
        <taxon>Lactobacillales</taxon>
        <taxon>Streptococcaceae</taxon>
        <taxon>Lactococcus</taxon>
    </lineage>
</organism>
<keyword evidence="5" id="KW-0572">Peptidoglycan-anchor</keyword>
<dbReference type="EMBL" id="CP028160">
    <property type="protein sequence ID" value="AWN65243.1"/>
    <property type="molecule type" value="Genomic_DNA"/>
</dbReference>
<dbReference type="InterPro" id="IPR019931">
    <property type="entry name" value="LPXTG_anchor"/>
</dbReference>